<dbReference type="PANTHER" id="PTHR32305:SF15">
    <property type="entry name" value="PROTEIN RHSA-RELATED"/>
    <property type="match status" value="1"/>
</dbReference>
<dbReference type="PANTHER" id="PTHR32305">
    <property type="match status" value="1"/>
</dbReference>
<dbReference type="Pfam" id="PF20041">
    <property type="entry name" value="DUF6443"/>
    <property type="match status" value="1"/>
</dbReference>
<gene>
    <name evidence="3" type="ORF">K1Y79_03880</name>
</gene>
<keyword evidence="4" id="KW-1185">Reference proteome</keyword>
<evidence type="ECO:0000313" key="3">
    <source>
        <dbReference type="EMBL" id="MBW8683464.1"/>
    </source>
</evidence>
<comment type="caution">
    <text evidence="3">The sequence shown here is derived from an EMBL/GenBank/DDBJ whole genome shotgun (WGS) entry which is preliminary data.</text>
</comment>
<dbReference type="Proteomes" id="UP000812961">
    <property type="component" value="Unassembled WGS sequence"/>
</dbReference>
<keyword evidence="1" id="KW-0812">Transmembrane</keyword>
<reference evidence="3 4" key="1">
    <citation type="submission" date="2021-08" db="EMBL/GenBank/DDBJ databases">
        <title>The genome sequence of Chitinophaga sp. B61.</title>
        <authorList>
            <person name="Zhang X."/>
        </authorList>
    </citation>
    <scope>NUCLEOTIDE SEQUENCE [LARGE SCALE GENOMIC DNA]</scope>
    <source>
        <strain evidence="3 4">B61</strain>
    </source>
</reference>
<feature type="transmembrane region" description="Helical" evidence="1">
    <location>
        <begin position="1200"/>
        <end position="1222"/>
    </location>
</feature>
<proteinExistence type="predicted"/>
<feature type="domain" description="DUF6443" evidence="2">
    <location>
        <begin position="3"/>
        <end position="123"/>
    </location>
</feature>
<dbReference type="InterPro" id="IPR050708">
    <property type="entry name" value="T6SS_VgrG/RHS"/>
</dbReference>
<evidence type="ECO:0000259" key="2">
    <source>
        <dbReference type="Pfam" id="PF20041"/>
    </source>
</evidence>
<sequence length="1450" mass="159138">MARTASEVKQSTVLSDGLGRTVQTIDKRQSPSAKDVISLNVYDSVGRMRNQYLPYVSSTATGDAQANPLADQGTFYNSYYSGEIIPYSQSVYERSPNGVVQKVMAQGRSWGGSSRGVTSQYQTNTVADSVRIWSLNGNTPVSSGRYSAGELVEDVRTDENNQKVVTYTNRLGQKVLTKVQVVASPGTGHMGWLCTYNVYDDLGNIRVVIPPLAVAKAITASWSVSSLLNYCTQYRYDQRGRMIVKETPDTDSVETVYDRKNREVFSRDGNMRNQNKWMVTFYDRRDRPVMEALYNSSSTRAQLQSSLNAASSSMTLSYTIPGVDDLSTAVNDKDLYQANSSITLLPGFETGATQEMTAEIATVPGQVVSITADNPLPSIPSNQLTPLTYTFYDDYSFPGAHTANTADFAKPKAGSDPYPERPTTISMLTEGVMTGRKVRIIGTNQWLTSTTFYDDKGRIIQTMMDNGTGGTDVITNLFNYRGNLLGSYIRQNNKRSGLTPTTTIYNAMTYDHTGKLIKLSKEINDDGVLKTVSQHRYNELGELKTKVLGSFIDSLEYDYNIRGWLKNINKGYAVNGATEGKNHHFGLQLYYDSVYTAQYTGNLAGTRWRGYNDNAYRSYGFAYDIANRLLKADFTQNTSGSWNTSAGIDFSMKVGDGINPDSAYDMNGNILSMNQKGYKPGGSVTIDNLRYKYESNSNRLAGVRDLANNPSSTLGDFKEINGTGDSDYTYDPAGNMITDGNKVITSISYNHLNLPEMIKVLGKGTVSYLYDAMGRRLKKTVVDSTVSPVRTITTDYINGFVYQNDSLYYFNHEEGRIRMVYKAGQTPTRAYDYFLKDHVGATRSVLTEQTNFTMYAATMEPENAPQEVATFSNVEETRSSKPIGYPETDTADGSFMAKLSAKSDGKKIGPSLVLRVNAGDTIQIKAKAFFKSQGPTNNSHSVPAEDMIMSLAQVFGDENAQSQVHGYIQALQQETFTGNFYNNGYQRMKEKEPNGLSNNKLKSFMNFTLFDDQLQIVDGNSGVRQVQNSPDEIQELSVDQMVIEKSGFLFVFPTNETEQDIYYDDIVVTDITGPVLEETHYYPWGLVMDGISTRTPLSLENRQLFQGKELQRGEFADGTGLEWYNFDARYYDPQLGRWFAVDPANQDYSPYMAMGNRPTMVIDPDGRLWHIIIGGIIGGAVNVFAMHMKGHVGWGNGLKAFGIGFIAGAATAATGGAMLGAITGVGASAGLAGTGVALGGGGFLAGAGAGAFSGGVGGYIQGYGNAVAFGDASTAGTEGAKEGLKGMVFGFAFGGTTNGILAKIEGRNFWTGELKLQNIQPIPTTPTPALKTYKYDENLARTDIDPIWQQAPGPRGKAIEEVYSRTVYAGYQNTPYAKTVDFSDGMTSISLKTTMSETLNIRKNILELSEISTPFKKLHIVTPPGHIPANYAEILKLASSRNIMVELSHY</sequence>
<organism evidence="3 4">
    <name type="scientific">Chitinophaga rhizophila</name>
    <dbReference type="NCBI Taxonomy" id="2866212"/>
    <lineage>
        <taxon>Bacteria</taxon>
        <taxon>Pseudomonadati</taxon>
        <taxon>Bacteroidota</taxon>
        <taxon>Chitinophagia</taxon>
        <taxon>Chitinophagales</taxon>
        <taxon>Chitinophagaceae</taxon>
        <taxon>Chitinophaga</taxon>
    </lineage>
</organism>
<name>A0ABS7G746_9BACT</name>
<evidence type="ECO:0000313" key="4">
    <source>
        <dbReference type="Proteomes" id="UP000812961"/>
    </source>
</evidence>
<accession>A0ABS7G746</accession>
<dbReference type="EMBL" id="JAICCF010000001">
    <property type="protein sequence ID" value="MBW8683464.1"/>
    <property type="molecule type" value="Genomic_DNA"/>
</dbReference>
<feature type="transmembrane region" description="Helical" evidence="1">
    <location>
        <begin position="1168"/>
        <end position="1188"/>
    </location>
</feature>
<keyword evidence="1" id="KW-1133">Transmembrane helix</keyword>
<dbReference type="InterPro" id="IPR022385">
    <property type="entry name" value="Rhs_assc_core"/>
</dbReference>
<evidence type="ECO:0000256" key="1">
    <source>
        <dbReference type="SAM" id="Phobius"/>
    </source>
</evidence>
<dbReference type="InterPro" id="IPR045619">
    <property type="entry name" value="DUF6443"/>
</dbReference>
<dbReference type="NCBIfam" id="TIGR03696">
    <property type="entry name" value="Rhs_assc_core"/>
    <property type="match status" value="1"/>
</dbReference>
<keyword evidence="1" id="KW-0472">Membrane</keyword>
<dbReference type="Gene3D" id="2.180.10.10">
    <property type="entry name" value="RHS repeat-associated core"/>
    <property type="match status" value="2"/>
</dbReference>
<protein>
    <recommendedName>
        <fullName evidence="2">DUF6443 domain-containing protein</fullName>
    </recommendedName>
</protein>